<dbReference type="RefSeq" id="WP_175517029.1">
    <property type="nucleotide sequence ID" value="NZ_FOQD01000001.1"/>
</dbReference>
<feature type="region of interest" description="Disordered" evidence="1">
    <location>
        <begin position="23"/>
        <end position="58"/>
    </location>
</feature>
<keyword evidence="4" id="KW-1185">Reference proteome</keyword>
<dbReference type="AlphaFoldDB" id="A0A1I3BLG0"/>
<name>A0A1I3BLG0_9PLAN</name>
<dbReference type="Proteomes" id="UP000199518">
    <property type="component" value="Unassembled WGS sequence"/>
</dbReference>
<sequence length="58" mass="6056">MPGRWSLLLLVLFAVILPSAGCGNGPKEAVGPPSPPPPPLTPEQLKGEKEMAKKAKPN</sequence>
<feature type="signal peptide" evidence="2">
    <location>
        <begin position="1"/>
        <end position="20"/>
    </location>
</feature>
<feature type="chain" id="PRO_5011566669" evidence="2">
    <location>
        <begin position="21"/>
        <end position="58"/>
    </location>
</feature>
<keyword evidence="2" id="KW-0732">Signal</keyword>
<reference evidence="4" key="1">
    <citation type="submission" date="2016-10" db="EMBL/GenBank/DDBJ databases">
        <authorList>
            <person name="Varghese N."/>
            <person name="Submissions S."/>
        </authorList>
    </citation>
    <scope>NUCLEOTIDE SEQUENCE [LARGE SCALE GENOMIC DNA]</scope>
    <source>
        <strain evidence="4">DSM 26348</strain>
    </source>
</reference>
<proteinExistence type="predicted"/>
<dbReference type="STRING" id="1576369.SAMN05421753_101504"/>
<evidence type="ECO:0000313" key="3">
    <source>
        <dbReference type="EMBL" id="SFH62769.1"/>
    </source>
</evidence>
<evidence type="ECO:0000256" key="2">
    <source>
        <dbReference type="SAM" id="SignalP"/>
    </source>
</evidence>
<evidence type="ECO:0000256" key="1">
    <source>
        <dbReference type="SAM" id="MobiDB-lite"/>
    </source>
</evidence>
<accession>A0A1I3BLG0</accession>
<feature type="compositionally biased region" description="Pro residues" evidence="1">
    <location>
        <begin position="32"/>
        <end position="41"/>
    </location>
</feature>
<dbReference type="EMBL" id="FOQD01000001">
    <property type="protein sequence ID" value="SFH62769.1"/>
    <property type="molecule type" value="Genomic_DNA"/>
</dbReference>
<feature type="compositionally biased region" description="Basic and acidic residues" evidence="1">
    <location>
        <begin position="45"/>
        <end position="58"/>
    </location>
</feature>
<evidence type="ECO:0000313" key="4">
    <source>
        <dbReference type="Proteomes" id="UP000199518"/>
    </source>
</evidence>
<protein>
    <submittedName>
        <fullName evidence="3">Uncharacterized protein</fullName>
    </submittedName>
</protein>
<gene>
    <name evidence="3" type="ORF">SAMN05421753_101504</name>
</gene>
<organism evidence="3 4">
    <name type="scientific">Planctomicrobium piriforme</name>
    <dbReference type="NCBI Taxonomy" id="1576369"/>
    <lineage>
        <taxon>Bacteria</taxon>
        <taxon>Pseudomonadati</taxon>
        <taxon>Planctomycetota</taxon>
        <taxon>Planctomycetia</taxon>
        <taxon>Planctomycetales</taxon>
        <taxon>Planctomycetaceae</taxon>
        <taxon>Planctomicrobium</taxon>
    </lineage>
</organism>